<sequence>MDLTTINLDQPRPAYRIIAAAIADEIRAGRLRPGQRIPRRPVASPTTWASHCGRPTPSYGHCGKTG</sequence>
<dbReference type="EMBL" id="BAAAMR010000032">
    <property type="protein sequence ID" value="GAA2141354.1"/>
    <property type="molecule type" value="Genomic_DNA"/>
</dbReference>
<organism evidence="2 3">
    <name type="scientific">Actinomadura napierensis</name>
    <dbReference type="NCBI Taxonomy" id="267854"/>
    <lineage>
        <taxon>Bacteria</taxon>
        <taxon>Bacillati</taxon>
        <taxon>Actinomycetota</taxon>
        <taxon>Actinomycetes</taxon>
        <taxon>Streptosporangiales</taxon>
        <taxon>Thermomonosporaceae</taxon>
        <taxon>Actinomadura</taxon>
    </lineage>
</organism>
<keyword evidence="3" id="KW-1185">Reference proteome</keyword>
<dbReference type="Gene3D" id="1.10.10.10">
    <property type="entry name" value="Winged helix-like DNA-binding domain superfamily/Winged helix DNA-binding domain"/>
    <property type="match status" value="1"/>
</dbReference>
<protein>
    <recommendedName>
        <fullName evidence="4">GntR family transcriptional regulator</fullName>
    </recommendedName>
</protein>
<dbReference type="InterPro" id="IPR036388">
    <property type="entry name" value="WH-like_DNA-bd_sf"/>
</dbReference>
<feature type="region of interest" description="Disordered" evidence="1">
    <location>
        <begin position="32"/>
        <end position="66"/>
    </location>
</feature>
<evidence type="ECO:0000313" key="2">
    <source>
        <dbReference type="EMBL" id="GAA2141354.1"/>
    </source>
</evidence>
<evidence type="ECO:0008006" key="4">
    <source>
        <dbReference type="Google" id="ProtNLM"/>
    </source>
</evidence>
<gene>
    <name evidence="2" type="ORF">GCM10009727_38860</name>
</gene>
<comment type="caution">
    <text evidence="2">The sequence shown here is derived from an EMBL/GenBank/DDBJ whole genome shotgun (WGS) entry which is preliminary data.</text>
</comment>
<accession>A0ABP5L9Z1</accession>
<name>A0ABP5L9Z1_9ACTN</name>
<evidence type="ECO:0000256" key="1">
    <source>
        <dbReference type="SAM" id="MobiDB-lite"/>
    </source>
</evidence>
<evidence type="ECO:0000313" key="3">
    <source>
        <dbReference type="Proteomes" id="UP001501020"/>
    </source>
</evidence>
<reference evidence="3" key="1">
    <citation type="journal article" date="2019" name="Int. J. Syst. Evol. Microbiol.">
        <title>The Global Catalogue of Microorganisms (GCM) 10K type strain sequencing project: providing services to taxonomists for standard genome sequencing and annotation.</title>
        <authorList>
            <consortium name="The Broad Institute Genomics Platform"/>
            <consortium name="The Broad Institute Genome Sequencing Center for Infectious Disease"/>
            <person name="Wu L."/>
            <person name="Ma J."/>
        </authorList>
    </citation>
    <scope>NUCLEOTIDE SEQUENCE [LARGE SCALE GENOMIC DNA]</scope>
    <source>
        <strain evidence="3">JCM 13850</strain>
    </source>
</reference>
<dbReference type="Proteomes" id="UP001501020">
    <property type="component" value="Unassembled WGS sequence"/>
</dbReference>
<proteinExistence type="predicted"/>